<dbReference type="RefSeq" id="WP_169052204.1">
    <property type="nucleotide sequence ID" value="NZ_FOLW01000001.1"/>
</dbReference>
<comment type="caution">
    <text evidence="1">The sequence shown here is derived from an EMBL/GenBank/DDBJ whole genome shotgun (WGS) entry which is preliminary data.</text>
</comment>
<dbReference type="AlphaFoldDB" id="A0AAJ5BG14"/>
<evidence type="ECO:0000313" key="1">
    <source>
        <dbReference type="EMBL" id="SFC13066.1"/>
    </source>
</evidence>
<sequence>MNLSYFRANIAGLTNLSLPTLTVLTDKSAAMPSLKETAADKDNQALKPKVN</sequence>
<accession>A0AAJ5BG14</accession>
<evidence type="ECO:0000313" key="2">
    <source>
        <dbReference type="Proteomes" id="UP000226420"/>
    </source>
</evidence>
<proteinExistence type="predicted"/>
<name>A0AAJ5BG14_9GAMM</name>
<protein>
    <submittedName>
        <fullName evidence="1">Uncharacterized protein</fullName>
    </submittedName>
</protein>
<dbReference type="Proteomes" id="UP000226420">
    <property type="component" value="Unassembled WGS sequence"/>
</dbReference>
<organism evidence="1 2">
    <name type="scientific">Pragia fontium DSM 5563 = ATCC 49100</name>
    <dbReference type="NCBI Taxonomy" id="1122977"/>
    <lineage>
        <taxon>Bacteria</taxon>
        <taxon>Pseudomonadati</taxon>
        <taxon>Pseudomonadota</taxon>
        <taxon>Gammaproteobacteria</taxon>
        <taxon>Enterobacterales</taxon>
        <taxon>Budviciaceae</taxon>
        <taxon>Pragia</taxon>
    </lineage>
</organism>
<reference evidence="1 2" key="1">
    <citation type="submission" date="2016-10" db="EMBL/GenBank/DDBJ databases">
        <authorList>
            <person name="Varghese N."/>
            <person name="Submissions S."/>
        </authorList>
    </citation>
    <scope>NUCLEOTIDE SEQUENCE [LARGE SCALE GENOMIC DNA]</scope>
    <source>
        <strain evidence="1 2">DSM 5563</strain>
    </source>
</reference>
<dbReference type="EMBL" id="FOLW01000001">
    <property type="protein sequence ID" value="SFC13066.1"/>
    <property type="molecule type" value="Genomic_DNA"/>
</dbReference>
<gene>
    <name evidence="1" type="ORF">SAMN02745723_101469</name>
</gene>